<protein>
    <submittedName>
        <fullName evidence="1">Uncharacterized protein</fullName>
    </submittedName>
</protein>
<proteinExistence type="predicted"/>
<dbReference type="EMBL" id="CAJNOQ010029739">
    <property type="protein sequence ID" value="CAF1570325.1"/>
    <property type="molecule type" value="Genomic_DNA"/>
</dbReference>
<keyword evidence="3" id="KW-1185">Reference proteome</keyword>
<gene>
    <name evidence="1" type="ORF">GPM918_LOCUS40355</name>
    <name evidence="2" type="ORF">SRO942_LOCUS41292</name>
</gene>
<organism evidence="1 3">
    <name type="scientific">Didymodactylos carnosus</name>
    <dbReference type="NCBI Taxonomy" id="1234261"/>
    <lineage>
        <taxon>Eukaryota</taxon>
        <taxon>Metazoa</taxon>
        <taxon>Spiralia</taxon>
        <taxon>Gnathifera</taxon>
        <taxon>Rotifera</taxon>
        <taxon>Eurotatoria</taxon>
        <taxon>Bdelloidea</taxon>
        <taxon>Philodinida</taxon>
        <taxon>Philodinidae</taxon>
        <taxon>Didymodactylos</taxon>
    </lineage>
</organism>
<dbReference type="OrthoDB" id="8962372at2759"/>
<dbReference type="EMBL" id="CAJOBC010095568">
    <property type="protein sequence ID" value="CAF4433544.1"/>
    <property type="molecule type" value="Genomic_DNA"/>
</dbReference>
<accession>A0A815YDV4</accession>
<name>A0A815YDV4_9BILA</name>
<reference evidence="1" key="1">
    <citation type="submission" date="2021-02" db="EMBL/GenBank/DDBJ databases">
        <authorList>
            <person name="Nowell W R."/>
        </authorList>
    </citation>
    <scope>NUCLEOTIDE SEQUENCE</scope>
</reference>
<dbReference type="AlphaFoldDB" id="A0A815YDV4"/>
<sequence length="485" mass="54958">SIDECNGKSQQLLKEIKMLSKSLNKRTSISTIDTTLTDDIDYEDMEHLVIGLKQLVLMSDHSERIRLLKLCQSTWSRREIANHFSVSECEGRMAVELRESNGVLSFYENNQDRGQLTPVTIKTVLDFYEASIKTNSFVEQIVCSQENSSCMYGECDSCQMKIPSTEIPKLYPQIDLDEDLLVTGTIICYLLPVPVTEIRYRLPVTGSGYPLPVTSSGNDNPLPVTGNGFLLPVTVTITGKCHPNHRWSKFITHSYITNAQFDFIGQLKESLASDTAITSHGKEAIDGLGAVVKSAARRETMRAGSPEKSFLTPIEFYNFSKQKFAPKCLSTTTIQPDSTIQQQKEVKIHIWYLSGTEIKQHFEKYLSGRWEARSCTGPINGSISAFQHFQAVDNQIIRCKITSNARLYQDFSIVSSQQRKFKHVKNVLMINDVKIGDYVVVEYDESWWLAIIQDIELNLKELKVSFLHPSGPRVKSTFRKNVHEE</sequence>
<dbReference type="Proteomes" id="UP000681722">
    <property type="component" value="Unassembled WGS sequence"/>
</dbReference>
<feature type="non-terminal residue" evidence="1">
    <location>
        <position position="485"/>
    </location>
</feature>
<dbReference type="Proteomes" id="UP000663829">
    <property type="component" value="Unassembled WGS sequence"/>
</dbReference>
<comment type="caution">
    <text evidence="1">The sequence shown here is derived from an EMBL/GenBank/DDBJ whole genome shotgun (WGS) entry which is preliminary data.</text>
</comment>
<evidence type="ECO:0000313" key="2">
    <source>
        <dbReference type="EMBL" id="CAF4433544.1"/>
    </source>
</evidence>
<evidence type="ECO:0000313" key="3">
    <source>
        <dbReference type="Proteomes" id="UP000663829"/>
    </source>
</evidence>
<evidence type="ECO:0000313" key="1">
    <source>
        <dbReference type="EMBL" id="CAF1570325.1"/>
    </source>
</evidence>